<name>A0A367LNH0_9HYPO</name>
<evidence type="ECO:0000256" key="1">
    <source>
        <dbReference type="SAM" id="MobiDB-lite"/>
    </source>
</evidence>
<evidence type="ECO:0000313" key="2">
    <source>
        <dbReference type="EMBL" id="RCI15941.1"/>
    </source>
</evidence>
<feature type="compositionally biased region" description="Low complexity" evidence="1">
    <location>
        <begin position="123"/>
        <end position="137"/>
    </location>
</feature>
<organism evidence="2 3">
    <name type="scientific">Ophiocordyceps polyrhachis-furcata BCC 54312</name>
    <dbReference type="NCBI Taxonomy" id="1330021"/>
    <lineage>
        <taxon>Eukaryota</taxon>
        <taxon>Fungi</taxon>
        <taxon>Dikarya</taxon>
        <taxon>Ascomycota</taxon>
        <taxon>Pezizomycotina</taxon>
        <taxon>Sordariomycetes</taxon>
        <taxon>Hypocreomycetidae</taxon>
        <taxon>Hypocreales</taxon>
        <taxon>Ophiocordycipitaceae</taxon>
        <taxon>Ophiocordyceps</taxon>
    </lineage>
</organism>
<keyword evidence="3" id="KW-1185">Reference proteome</keyword>
<feature type="compositionally biased region" description="Acidic residues" evidence="1">
    <location>
        <begin position="105"/>
        <end position="115"/>
    </location>
</feature>
<proteinExistence type="predicted"/>
<gene>
    <name evidence="2" type="ORF">L249_2528</name>
</gene>
<dbReference type="AlphaFoldDB" id="A0A367LNH0"/>
<dbReference type="OrthoDB" id="5366332at2759"/>
<accession>A0A367LNH0</accession>
<reference evidence="2 3" key="1">
    <citation type="journal article" date="2015" name="BMC Genomics">
        <title>Insights from the genome of Ophiocordyceps polyrhachis-furcata to pathogenicity and host specificity in insect fungi.</title>
        <authorList>
            <person name="Wichadakul D."/>
            <person name="Kobmoo N."/>
            <person name="Ingsriswang S."/>
            <person name="Tangphatsornruang S."/>
            <person name="Chantasingh D."/>
            <person name="Luangsa-ard J.J."/>
            <person name="Eurwilaichitr L."/>
        </authorList>
    </citation>
    <scope>NUCLEOTIDE SEQUENCE [LARGE SCALE GENOMIC DNA]</scope>
    <source>
        <strain evidence="2 3">BCC 54312</strain>
    </source>
</reference>
<comment type="caution">
    <text evidence="2">The sequence shown here is derived from an EMBL/GenBank/DDBJ whole genome shotgun (WGS) entry which is preliminary data.</text>
</comment>
<feature type="region of interest" description="Disordered" evidence="1">
    <location>
        <begin position="100"/>
        <end position="142"/>
    </location>
</feature>
<dbReference type="EMBL" id="LKCN02000001">
    <property type="protein sequence ID" value="RCI15941.1"/>
    <property type="molecule type" value="Genomic_DNA"/>
</dbReference>
<protein>
    <submittedName>
        <fullName evidence="2">Uncharacterized protein</fullName>
    </submittedName>
</protein>
<dbReference type="Proteomes" id="UP000253664">
    <property type="component" value="Unassembled WGS sequence"/>
</dbReference>
<evidence type="ECO:0000313" key="3">
    <source>
        <dbReference type="Proteomes" id="UP000253664"/>
    </source>
</evidence>
<sequence length="157" mass="17606">MLSHEQGYHNIDPIPSSTCQTPTSTIVLLARNDMQTGETASTPLPPQTTHYWTSDRTRRLEYAAIDSAPRGLRGWLRRRLGFRPRHISFDDDSGSVRRYRLHLSDDDDDDDDDEGGGGGGEGLSSPSSSSSSSSSSSVEKRRPSWQFWRHLRKTKTV</sequence>